<evidence type="ECO:0000313" key="1">
    <source>
        <dbReference type="EMBL" id="GGC74675.1"/>
    </source>
</evidence>
<dbReference type="Proteomes" id="UP000637423">
    <property type="component" value="Unassembled WGS sequence"/>
</dbReference>
<keyword evidence="1" id="KW-0969">Cilium</keyword>
<reference evidence="1" key="2">
    <citation type="submission" date="2020-09" db="EMBL/GenBank/DDBJ databases">
        <authorList>
            <person name="Sun Q."/>
            <person name="Zhou Y."/>
        </authorList>
    </citation>
    <scope>NUCLEOTIDE SEQUENCE</scope>
    <source>
        <strain evidence="1">CGMCC 1.10998</strain>
    </source>
</reference>
<proteinExistence type="predicted"/>
<organism evidence="1 2">
    <name type="scientific">Undibacterium terreum</name>
    <dbReference type="NCBI Taxonomy" id="1224302"/>
    <lineage>
        <taxon>Bacteria</taxon>
        <taxon>Pseudomonadati</taxon>
        <taxon>Pseudomonadota</taxon>
        <taxon>Betaproteobacteria</taxon>
        <taxon>Burkholderiales</taxon>
        <taxon>Oxalobacteraceae</taxon>
        <taxon>Undibacterium</taxon>
    </lineage>
</organism>
<name>A0A916XI05_9BURK</name>
<protein>
    <submittedName>
        <fullName evidence="1">Flagellin</fullName>
    </submittedName>
</protein>
<comment type="caution">
    <text evidence="1">The sequence shown here is derived from an EMBL/GenBank/DDBJ whole genome shotgun (WGS) entry which is preliminary data.</text>
</comment>
<keyword evidence="1" id="KW-0282">Flagellum</keyword>
<gene>
    <name evidence="1" type="ORF">GCM10011396_22410</name>
</gene>
<keyword evidence="2" id="KW-1185">Reference proteome</keyword>
<evidence type="ECO:0000313" key="2">
    <source>
        <dbReference type="Proteomes" id="UP000637423"/>
    </source>
</evidence>
<dbReference type="EMBL" id="BMED01000002">
    <property type="protein sequence ID" value="GGC74675.1"/>
    <property type="molecule type" value="Genomic_DNA"/>
</dbReference>
<dbReference type="AlphaFoldDB" id="A0A916XI05"/>
<reference evidence="1" key="1">
    <citation type="journal article" date="2014" name="Int. J. Syst. Evol. Microbiol.">
        <title>Complete genome sequence of Corynebacterium casei LMG S-19264T (=DSM 44701T), isolated from a smear-ripened cheese.</title>
        <authorList>
            <consortium name="US DOE Joint Genome Institute (JGI-PGF)"/>
            <person name="Walter F."/>
            <person name="Albersmeier A."/>
            <person name="Kalinowski J."/>
            <person name="Ruckert C."/>
        </authorList>
    </citation>
    <scope>NUCLEOTIDE SEQUENCE</scope>
    <source>
        <strain evidence="1">CGMCC 1.10998</strain>
    </source>
</reference>
<keyword evidence="1" id="KW-0966">Cell projection</keyword>
<accession>A0A916XI05</accession>
<sequence length="341" mass="35855">MATGKSRSVSLADDLGVAAASEVAEGQPASVSGTAVSATATPVLRSGLSHWDQGLNGELASAQQTLDFLDQSASQLQSLKSELSAKLAGQQTRDNQLDAKLRQFSTTWDQRQTRSGGSLSSQLAYSSPAPAVQRFNIRGLNIKNLQSGGKETLSFSVGGAGQSLRSVNIDPGLSADEIVQRFDQALAPANIRVSADDSGALVFSTGEADWASLRDTLSIKGDGIRFPAGQLNRVRPDAEPAAIQPAGWQISDVESMRQTLSQVVQALNRLMHAREAVSRALAQANSRVDRAAPSDDAATLSNLANSFAASTSQPDYTSFSSITAALLGISRDRVLSLLSLR</sequence>